<dbReference type="EMBL" id="MHQD01000031">
    <property type="protein sequence ID" value="OGZ95553.1"/>
    <property type="molecule type" value="Genomic_DNA"/>
</dbReference>
<evidence type="ECO:0000256" key="6">
    <source>
        <dbReference type="ARBA" id="ARBA00022679"/>
    </source>
</evidence>
<evidence type="ECO:0000256" key="10">
    <source>
        <dbReference type="ARBA" id="ARBA00022989"/>
    </source>
</evidence>
<evidence type="ECO:0000256" key="12">
    <source>
        <dbReference type="ARBA" id="ARBA00045097"/>
    </source>
</evidence>
<keyword evidence="11" id="KW-0472">Membrane</keyword>
<dbReference type="CDD" id="cd04188">
    <property type="entry name" value="DPG_synthase"/>
    <property type="match status" value="1"/>
</dbReference>
<evidence type="ECO:0000256" key="1">
    <source>
        <dbReference type="ARBA" id="ARBA00004389"/>
    </source>
</evidence>
<evidence type="ECO:0000256" key="9">
    <source>
        <dbReference type="ARBA" id="ARBA00022968"/>
    </source>
</evidence>
<dbReference type="EC" id="2.4.1.117" evidence="4"/>
<dbReference type="Proteomes" id="UP000178574">
    <property type="component" value="Unassembled WGS sequence"/>
</dbReference>
<keyword evidence="9" id="KW-0735">Signal-anchor</keyword>
<dbReference type="AlphaFoldDB" id="A0A1G2K8K8"/>
<evidence type="ECO:0000313" key="14">
    <source>
        <dbReference type="EMBL" id="OGZ95553.1"/>
    </source>
</evidence>
<dbReference type="GO" id="GO:0004581">
    <property type="term" value="F:dolichyl-phosphate beta-glucosyltransferase activity"/>
    <property type="evidence" value="ECO:0007669"/>
    <property type="project" value="UniProtKB-EC"/>
</dbReference>
<evidence type="ECO:0000256" key="4">
    <source>
        <dbReference type="ARBA" id="ARBA00012583"/>
    </source>
</evidence>
<comment type="catalytic activity">
    <reaction evidence="12">
        <text>a di-trans,poly-cis-dolichyl phosphate + UDP-alpha-D-glucose = a di-trans,poly-cis-dolichyl beta-D-glucosyl phosphate + UDP</text>
        <dbReference type="Rhea" id="RHEA:15401"/>
        <dbReference type="Rhea" id="RHEA-COMP:19498"/>
        <dbReference type="Rhea" id="RHEA-COMP:19502"/>
        <dbReference type="ChEBI" id="CHEBI:57525"/>
        <dbReference type="ChEBI" id="CHEBI:57683"/>
        <dbReference type="ChEBI" id="CHEBI:58223"/>
        <dbReference type="ChEBI" id="CHEBI:58885"/>
        <dbReference type="EC" id="2.4.1.117"/>
    </reaction>
    <physiologicalReaction direction="left-to-right" evidence="12">
        <dbReference type="Rhea" id="RHEA:15402"/>
    </physiologicalReaction>
</comment>
<comment type="caution">
    <text evidence="14">The sequence shown here is derived from an EMBL/GenBank/DDBJ whole genome shotgun (WGS) entry which is preliminary data.</text>
</comment>
<sequence>MYLSWIIPAKNEVRHIEKTILEVDQYLRGKNFEYEIIVADNGSTDATAQIVDNLRGTISHLKLLKTKGPGKGWAVREGMLAAGGEYRIFADADNSVSPGQLDSFIPHVCKSSQEPSACFDVVIGSIEIEGASVEEHAQWYRRALGKFSKYVIRVIAGLWEIRDTQRGFKLFSRRAAEIIFSRQRITTWGFDIEVLVIAKRHGFRIKEVPVRWVNPAGSKVGLGAYVSTFRELLEIKWNDIRGIYR</sequence>
<comment type="similarity">
    <text evidence="3">Belongs to the glycosyltransferase 2 family.</text>
</comment>
<evidence type="ECO:0000256" key="3">
    <source>
        <dbReference type="ARBA" id="ARBA00006739"/>
    </source>
</evidence>
<keyword evidence="8" id="KW-0256">Endoplasmic reticulum</keyword>
<dbReference type="GO" id="GO:0006487">
    <property type="term" value="P:protein N-linked glycosylation"/>
    <property type="evidence" value="ECO:0007669"/>
    <property type="project" value="TreeGrafter"/>
</dbReference>
<evidence type="ECO:0000256" key="7">
    <source>
        <dbReference type="ARBA" id="ARBA00022692"/>
    </source>
</evidence>
<dbReference type="Pfam" id="PF00535">
    <property type="entry name" value="Glycos_transf_2"/>
    <property type="match status" value="1"/>
</dbReference>
<protein>
    <recommendedName>
        <fullName evidence="4">dolichyl-phosphate beta-glucosyltransferase</fullName>
        <ecNumber evidence="4">2.4.1.117</ecNumber>
    </recommendedName>
</protein>
<organism evidence="14 15">
    <name type="scientific">Candidatus Sungbacteria bacterium RIFCSPHIGHO2_01_FULL_50_25</name>
    <dbReference type="NCBI Taxonomy" id="1802265"/>
    <lineage>
        <taxon>Bacteria</taxon>
        <taxon>Candidatus Sungiibacteriota</taxon>
    </lineage>
</organism>
<dbReference type="PANTHER" id="PTHR10859:SF91">
    <property type="entry name" value="DOLICHYL-PHOSPHATE BETA-GLUCOSYLTRANSFERASE"/>
    <property type="match status" value="1"/>
</dbReference>
<proteinExistence type="inferred from homology"/>
<gene>
    <name evidence="14" type="ORF">A2847_01170</name>
</gene>
<feature type="domain" description="Glycosyltransferase 2-like" evidence="13">
    <location>
        <begin position="4"/>
        <end position="176"/>
    </location>
</feature>
<dbReference type="InterPro" id="IPR001173">
    <property type="entry name" value="Glyco_trans_2-like"/>
</dbReference>
<dbReference type="SUPFAM" id="SSF53448">
    <property type="entry name" value="Nucleotide-diphospho-sugar transferases"/>
    <property type="match status" value="1"/>
</dbReference>
<accession>A0A1G2K8K8</accession>
<keyword evidence="5" id="KW-0328">Glycosyltransferase</keyword>
<dbReference type="Gene3D" id="3.90.550.10">
    <property type="entry name" value="Spore Coat Polysaccharide Biosynthesis Protein SpsA, Chain A"/>
    <property type="match status" value="1"/>
</dbReference>
<name>A0A1G2K8K8_9BACT</name>
<dbReference type="InterPro" id="IPR035518">
    <property type="entry name" value="DPG_synthase"/>
</dbReference>
<evidence type="ECO:0000313" key="15">
    <source>
        <dbReference type="Proteomes" id="UP000178574"/>
    </source>
</evidence>
<evidence type="ECO:0000256" key="5">
    <source>
        <dbReference type="ARBA" id="ARBA00022676"/>
    </source>
</evidence>
<keyword evidence="10" id="KW-1133">Transmembrane helix</keyword>
<reference evidence="14 15" key="1">
    <citation type="journal article" date="2016" name="Nat. Commun.">
        <title>Thousands of microbial genomes shed light on interconnected biogeochemical processes in an aquifer system.</title>
        <authorList>
            <person name="Anantharaman K."/>
            <person name="Brown C.T."/>
            <person name="Hug L.A."/>
            <person name="Sharon I."/>
            <person name="Castelle C.J."/>
            <person name="Probst A.J."/>
            <person name="Thomas B.C."/>
            <person name="Singh A."/>
            <person name="Wilkins M.J."/>
            <person name="Karaoz U."/>
            <person name="Brodie E.L."/>
            <person name="Williams K.H."/>
            <person name="Hubbard S.S."/>
            <person name="Banfield J.F."/>
        </authorList>
    </citation>
    <scope>NUCLEOTIDE SEQUENCE [LARGE SCALE GENOMIC DNA]</scope>
</reference>
<evidence type="ECO:0000256" key="2">
    <source>
        <dbReference type="ARBA" id="ARBA00004922"/>
    </source>
</evidence>
<dbReference type="PANTHER" id="PTHR10859">
    <property type="entry name" value="GLYCOSYL TRANSFERASE"/>
    <property type="match status" value="1"/>
</dbReference>
<keyword evidence="7" id="KW-0812">Transmembrane</keyword>
<comment type="subcellular location">
    <subcellularLocation>
        <location evidence="1">Endoplasmic reticulum membrane</location>
        <topology evidence="1">Single-pass membrane protein</topology>
    </subcellularLocation>
</comment>
<dbReference type="InterPro" id="IPR029044">
    <property type="entry name" value="Nucleotide-diphossugar_trans"/>
</dbReference>
<evidence type="ECO:0000259" key="13">
    <source>
        <dbReference type="Pfam" id="PF00535"/>
    </source>
</evidence>
<comment type="pathway">
    <text evidence="2">Protein modification; protein glycosylation.</text>
</comment>
<evidence type="ECO:0000256" key="11">
    <source>
        <dbReference type="ARBA" id="ARBA00023136"/>
    </source>
</evidence>
<evidence type="ECO:0000256" key="8">
    <source>
        <dbReference type="ARBA" id="ARBA00022824"/>
    </source>
</evidence>
<keyword evidence="6" id="KW-0808">Transferase</keyword>